<evidence type="ECO:0000313" key="3">
    <source>
        <dbReference type="Proteomes" id="UP000757540"/>
    </source>
</evidence>
<accession>A0ABX2A5Q2</accession>
<dbReference type="Pfam" id="PF12684">
    <property type="entry name" value="DUF3799"/>
    <property type="match status" value="1"/>
</dbReference>
<keyword evidence="3" id="KW-1185">Reference proteome</keyword>
<organism evidence="2 3">
    <name type="scientific">Isoptericola halotolerans</name>
    <dbReference type="NCBI Taxonomy" id="300560"/>
    <lineage>
        <taxon>Bacteria</taxon>
        <taxon>Bacillati</taxon>
        <taxon>Actinomycetota</taxon>
        <taxon>Actinomycetes</taxon>
        <taxon>Micrococcales</taxon>
        <taxon>Promicromonosporaceae</taxon>
        <taxon>Isoptericola</taxon>
    </lineage>
</organism>
<protein>
    <recommendedName>
        <fullName evidence="1">Putative exodeoxyribonuclease 8 PDDEXK-like domain-containing protein</fullName>
    </recommendedName>
</protein>
<dbReference type="InterPro" id="IPR024432">
    <property type="entry name" value="Put_RecE_PDDEXK-like_dom"/>
</dbReference>
<evidence type="ECO:0000259" key="1">
    <source>
        <dbReference type="Pfam" id="PF12684"/>
    </source>
</evidence>
<gene>
    <name evidence="2" type="ORF">HDG69_002770</name>
</gene>
<sequence>MTATTELQGIVLDLPDAEYRQAPGLSSTGVKHLLDSPARYQWEQTHRTDKRAFDLGHVVHAVILGAGLDVAVIDHPDYRTKAAREERDEARAEGHAPILRHEWEQVEVMAAAVREHPDAGPLLTGGEPEVSLFWDDPETGVRCKGRLDYWHCSGVVVDLKSTGRTADPRRIDRLSYDLGWHQQAAHYMAGVEWAMGERPRFIHVVLEVDAPHFVSVVELDDEYLADGAADVRLATDAYAHCLATDDWPAYPAGIHTIAPPNYAKRARALEIA</sequence>
<feature type="domain" description="Putative exodeoxyribonuclease 8 PDDEXK-like" evidence="1">
    <location>
        <begin position="26"/>
        <end position="250"/>
    </location>
</feature>
<dbReference type="Gene3D" id="3.90.320.10">
    <property type="match status" value="1"/>
</dbReference>
<dbReference type="EMBL" id="JABEZU010000003">
    <property type="protein sequence ID" value="NOV98185.1"/>
    <property type="molecule type" value="Genomic_DNA"/>
</dbReference>
<reference evidence="2 3" key="1">
    <citation type="submission" date="2020-05" db="EMBL/GenBank/DDBJ databases">
        <title>Genomic Encyclopedia of Type Strains, Phase III (KMG-III): the genomes of soil and plant-associated and newly described type strains.</title>
        <authorList>
            <person name="Whitman W."/>
        </authorList>
    </citation>
    <scope>NUCLEOTIDE SEQUENCE [LARGE SCALE GENOMIC DNA]</scope>
    <source>
        <strain evidence="2 3">KCTC 19046</strain>
    </source>
</reference>
<dbReference type="InterPro" id="IPR011604">
    <property type="entry name" value="PDDEXK-like_dom_sf"/>
</dbReference>
<dbReference type="RefSeq" id="WP_171784399.1">
    <property type="nucleotide sequence ID" value="NZ_BAAAML010000012.1"/>
</dbReference>
<dbReference type="Proteomes" id="UP000757540">
    <property type="component" value="Unassembled WGS sequence"/>
</dbReference>
<evidence type="ECO:0000313" key="2">
    <source>
        <dbReference type="EMBL" id="NOV98185.1"/>
    </source>
</evidence>
<proteinExistence type="predicted"/>
<name>A0ABX2A5Q2_9MICO</name>
<comment type="caution">
    <text evidence="2">The sequence shown here is derived from an EMBL/GenBank/DDBJ whole genome shotgun (WGS) entry which is preliminary data.</text>
</comment>